<proteinExistence type="inferred from homology"/>
<feature type="site" description="Participates in a stacking interaction with the thymidine ring of dTDP-4-oxo-6-deoxyglucose" evidence="6">
    <location>
        <position position="138"/>
    </location>
</feature>
<keyword evidence="7 8" id="KW-0413">Isomerase</keyword>
<evidence type="ECO:0000313" key="9">
    <source>
        <dbReference type="Proteomes" id="UP000264120"/>
    </source>
</evidence>
<dbReference type="PANTHER" id="PTHR21047">
    <property type="entry name" value="DTDP-6-DEOXY-D-GLUCOSE-3,5 EPIMERASE"/>
    <property type="match status" value="1"/>
</dbReference>
<evidence type="ECO:0000313" key="8">
    <source>
        <dbReference type="EMBL" id="AXY21911.1"/>
    </source>
</evidence>
<evidence type="ECO:0000256" key="3">
    <source>
        <dbReference type="ARBA" id="ARBA00012098"/>
    </source>
</evidence>
<dbReference type="GO" id="GO:0008830">
    <property type="term" value="F:dTDP-4-dehydrorhamnose 3,5-epimerase activity"/>
    <property type="evidence" value="ECO:0007669"/>
    <property type="project" value="UniProtKB-UniRule"/>
</dbReference>
<evidence type="ECO:0000256" key="6">
    <source>
        <dbReference type="PIRSR" id="PIRSR600888-3"/>
    </source>
</evidence>
<organism evidence="8 9">
    <name type="scientific">Komagataeibacter saccharivorans</name>
    <dbReference type="NCBI Taxonomy" id="265959"/>
    <lineage>
        <taxon>Bacteria</taxon>
        <taxon>Pseudomonadati</taxon>
        <taxon>Pseudomonadota</taxon>
        <taxon>Alphaproteobacteria</taxon>
        <taxon>Acetobacterales</taxon>
        <taxon>Acetobacteraceae</taxon>
        <taxon>Komagataeibacter</taxon>
    </lineage>
</organism>
<dbReference type="PANTHER" id="PTHR21047:SF2">
    <property type="entry name" value="THYMIDINE DIPHOSPHO-4-KETO-RHAMNOSE 3,5-EPIMERASE"/>
    <property type="match status" value="1"/>
</dbReference>
<dbReference type="Proteomes" id="UP000264120">
    <property type="component" value="Chromosome"/>
</dbReference>
<comment type="catalytic activity">
    <reaction evidence="1 7">
        <text>dTDP-4-dehydro-6-deoxy-alpha-D-glucose = dTDP-4-dehydro-beta-L-rhamnose</text>
        <dbReference type="Rhea" id="RHEA:16969"/>
        <dbReference type="ChEBI" id="CHEBI:57649"/>
        <dbReference type="ChEBI" id="CHEBI:62830"/>
        <dbReference type="EC" id="5.1.3.13"/>
    </reaction>
</comment>
<dbReference type="Gene3D" id="2.60.120.10">
    <property type="entry name" value="Jelly Rolls"/>
    <property type="match status" value="1"/>
</dbReference>
<protein>
    <recommendedName>
        <fullName evidence="4 7">dTDP-4-dehydrorhamnose 3,5-epimerase</fullName>
        <ecNumber evidence="3 7">5.1.3.13</ecNumber>
    </recommendedName>
    <alternativeName>
        <fullName evidence="7">Thymidine diphospho-4-keto-rhamnose 3,5-epimerase</fullName>
    </alternativeName>
</protein>
<comment type="subunit">
    <text evidence="7">Homodimer.</text>
</comment>
<comment type="similarity">
    <text evidence="7">Belongs to the dTDP-4-dehydrorhamnose 3,5-epimerase family.</text>
</comment>
<dbReference type="InterPro" id="IPR000888">
    <property type="entry name" value="RmlC-like"/>
</dbReference>
<dbReference type="KEGG" id="ksc:CD178_01116"/>
<dbReference type="GO" id="GO:0019305">
    <property type="term" value="P:dTDP-rhamnose biosynthetic process"/>
    <property type="evidence" value="ECO:0007669"/>
    <property type="project" value="UniProtKB-UniRule"/>
</dbReference>
<dbReference type="EMBL" id="CP023036">
    <property type="protein sequence ID" value="AXY21911.1"/>
    <property type="molecule type" value="Genomic_DNA"/>
</dbReference>
<reference evidence="8 9" key="1">
    <citation type="submission" date="2017-08" db="EMBL/GenBank/DDBJ databases">
        <title>Complete genome sequence of Gluconacetobacter saccharivorans CV1 isolated from Fermented Vinegar.</title>
        <authorList>
            <person name="Kim S.-Y."/>
        </authorList>
    </citation>
    <scope>NUCLEOTIDE SEQUENCE [LARGE SCALE GENOMIC DNA]</scope>
    <source>
        <strain evidence="8 9">CV1</strain>
    </source>
</reference>
<evidence type="ECO:0000256" key="4">
    <source>
        <dbReference type="ARBA" id="ARBA00019595"/>
    </source>
</evidence>
<evidence type="ECO:0000256" key="7">
    <source>
        <dbReference type="RuleBase" id="RU364069"/>
    </source>
</evidence>
<dbReference type="SUPFAM" id="SSF51182">
    <property type="entry name" value="RmlC-like cupins"/>
    <property type="match status" value="1"/>
</dbReference>
<gene>
    <name evidence="8" type="primary">rfbC</name>
    <name evidence="8" type="ORF">CD178_01116</name>
</gene>
<dbReference type="CDD" id="cd00438">
    <property type="entry name" value="cupin_RmlC"/>
    <property type="match status" value="1"/>
</dbReference>
<dbReference type="GO" id="GO:0000271">
    <property type="term" value="P:polysaccharide biosynthetic process"/>
    <property type="evidence" value="ECO:0007669"/>
    <property type="project" value="TreeGrafter"/>
</dbReference>
<name>A0A347WAL8_9PROT</name>
<comment type="function">
    <text evidence="2 7">Catalyzes the epimerization of the C3' and C5'positions of dTDP-6-deoxy-D-xylo-4-hexulose, forming dTDP-6-deoxy-L-lyxo-4-hexulose.</text>
</comment>
<sequence length="186" mass="20771">MKVETLPLDGVLLLTPPRFEDERGFFSETYNAATLAEIGITAPFVQDNHSLSRHRGVVRGLHCQVPPCAQGKLVRCTRGAIWDVAVDVRMGSRSFGQWAAVTLSAENGSQFWIPPGFLHGFCTLGDDTEVQYKCTDLWDRACERSVRWNDESLGIDWPVSDCQAIVSPRDEQALPFSSVIDWFVLP</sequence>
<dbReference type="OrthoDB" id="9800680at2"/>
<comment type="pathway">
    <text evidence="7">Carbohydrate biosynthesis; dTDP-L-rhamnose biosynthesis.</text>
</comment>
<evidence type="ECO:0000256" key="5">
    <source>
        <dbReference type="PIRSR" id="PIRSR600888-1"/>
    </source>
</evidence>
<keyword evidence="9" id="KW-1185">Reference proteome</keyword>
<dbReference type="Pfam" id="PF00908">
    <property type="entry name" value="dTDP_sugar_isom"/>
    <property type="match status" value="1"/>
</dbReference>
<feature type="active site" description="Proton acceptor" evidence="5">
    <location>
        <position position="62"/>
    </location>
</feature>
<dbReference type="UniPathway" id="UPA00124"/>
<dbReference type="EC" id="5.1.3.13" evidence="3 7"/>
<dbReference type="NCBIfam" id="TIGR01221">
    <property type="entry name" value="rmlC"/>
    <property type="match status" value="1"/>
</dbReference>
<accession>A0A347WAL8</accession>
<dbReference type="RefSeq" id="WP_118962664.1">
    <property type="nucleotide sequence ID" value="NZ_CP023036.1"/>
</dbReference>
<dbReference type="InterPro" id="IPR014710">
    <property type="entry name" value="RmlC-like_jellyroll"/>
</dbReference>
<feature type="active site" description="Proton donor" evidence="5">
    <location>
        <position position="132"/>
    </location>
</feature>
<dbReference type="InterPro" id="IPR011051">
    <property type="entry name" value="RmlC_Cupin_sf"/>
</dbReference>
<evidence type="ECO:0000256" key="1">
    <source>
        <dbReference type="ARBA" id="ARBA00001298"/>
    </source>
</evidence>
<evidence type="ECO:0000256" key="2">
    <source>
        <dbReference type="ARBA" id="ARBA00001997"/>
    </source>
</evidence>
<dbReference type="AlphaFoldDB" id="A0A347WAL8"/>
<dbReference type="GO" id="GO:0005829">
    <property type="term" value="C:cytosol"/>
    <property type="evidence" value="ECO:0007669"/>
    <property type="project" value="TreeGrafter"/>
</dbReference>